<comment type="function">
    <text evidence="6">Sigma factors are initiation factors that promote the attachment of RNA polymerase to specific initiation sites and are then released.</text>
</comment>
<comment type="similarity">
    <text evidence="1 6">Belongs to the sigma-70 factor family.</text>
</comment>
<dbReference type="PANTHER" id="PTHR30603:SF60">
    <property type="entry name" value="RNA POLYMERASE SIGMA FACTOR RPOD"/>
    <property type="match status" value="1"/>
</dbReference>
<evidence type="ECO:0000313" key="11">
    <source>
        <dbReference type="Proteomes" id="UP000034746"/>
    </source>
</evidence>
<dbReference type="GO" id="GO:0003677">
    <property type="term" value="F:DNA binding"/>
    <property type="evidence" value="ECO:0007669"/>
    <property type="project" value="UniProtKB-KW"/>
</dbReference>
<dbReference type="PROSITE" id="PS00715">
    <property type="entry name" value="SIGMA70_1"/>
    <property type="match status" value="1"/>
</dbReference>
<dbReference type="NCBIfam" id="TIGR02937">
    <property type="entry name" value="sigma70-ECF"/>
    <property type="match status" value="1"/>
</dbReference>
<evidence type="ECO:0000256" key="4">
    <source>
        <dbReference type="ARBA" id="ARBA00023125"/>
    </source>
</evidence>
<dbReference type="PROSITE" id="PS00716">
    <property type="entry name" value="SIGMA70_2"/>
    <property type="match status" value="1"/>
</dbReference>
<evidence type="ECO:0000256" key="3">
    <source>
        <dbReference type="ARBA" id="ARBA00023082"/>
    </source>
</evidence>
<gene>
    <name evidence="10" type="ORF">UU48_C0038G0002</name>
</gene>
<evidence type="ECO:0000256" key="7">
    <source>
        <dbReference type="SAM" id="MobiDB-lite"/>
    </source>
</evidence>
<accession>A0A0G0V4W5</accession>
<keyword evidence="2 6" id="KW-0805">Transcription regulation</keyword>
<evidence type="ECO:0000259" key="9">
    <source>
        <dbReference type="PROSITE" id="PS00716"/>
    </source>
</evidence>
<keyword evidence="3 6" id="KW-0731">Sigma factor</keyword>
<dbReference type="InterPro" id="IPR000943">
    <property type="entry name" value="RNA_pol_sigma70"/>
</dbReference>
<dbReference type="AlphaFoldDB" id="A0A0G0V4W5"/>
<dbReference type="Gene3D" id="1.10.601.10">
    <property type="entry name" value="RNA Polymerase Primary Sigma Factor"/>
    <property type="match status" value="1"/>
</dbReference>
<dbReference type="InterPro" id="IPR007630">
    <property type="entry name" value="RNA_pol_sigma70_r4"/>
</dbReference>
<dbReference type="PATRIC" id="fig|1618997.3.peg.1257"/>
<evidence type="ECO:0000256" key="6">
    <source>
        <dbReference type="RuleBase" id="RU362124"/>
    </source>
</evidence>
<dbReference type="InterPro" id="IPR050239">
    <property type="entry name" value="Sigma-70_RNA_pol_init_factors"/>
</dbReference>
<dbReference type="InterPro" id="IPR007627">
    <property type="entry name" value="RNA_pol_sigma70_r2"/>
</dbReference>
<feature type="compositionally biased region" description="Acidic residues" evidence="7">
    <location>
        <begin position="58"/>
        <end position="79"/>
    </location>
</feature>
<keyword evidence="5 6" id="KW-0804">Transcription</keyword>
<dbReference type="InterPro" id="IPR007624">
    <property type="entry name" value="RNA_pol_sigma70_r3"/>
</dbReference>
<dbReference type="InterPro" id="IPR013324">
    <property type="entry name" value="RNA_pol_sigma_r3/r4-like"/>
</dbReference>
<proteinExistence type="inferred from homology"/>
<dbReference type="SUPFAM" id="SSF88659">
    <property type="entry name" value="Sigma3 and sigma4 domains of RNA polymerase sigma factors"/>
    <property type="match status" value="2"/>
</dbReference>
<dbReference type="Proteomes" id="UP000034746">
    <property type="component" value="Unassembled WGS sequence"/>
</dbReference>
<feature type="compositionally biased region" description="Acidic residues" evidence="7">
    <location>
        <begin position="27"/>
        <end position="44"/>
    </location>
</feature>
<dbReference type="FunFam" id="1.10.601.10:FF:000001">
    <property type="entry name" value="RNA polymerase sigma factor SigA"/>
    <property type="match status" value="1"/>
</dbReference>
<dbReference type="Pfam" id="PF04539">
    <property type="entry name" value="Sigma70_r3"/>
    <property type="match status" value="1"/>
</dbReference>
<dbReference type="Gene3D" id="1.10.10.10">
    <property type="entry name" value="Winged helix-like DNA-binding domain superfamily/Winged helix DNA-binding domain"/>
    <property type="match status" value="2"/>
</dbReference>
<dbReference type="InterPro" id="IPR014284">
    <property type="entry name" value="RNA_pol_sigma-70_dom"/>
</dbReference>
<dbReference type="Pfam" id="PF00140">
    <property type="entry name" value="Sigma70_r1_2"/>
    <property type="match status" value="1"/>
</dbReference>
<dbReference type="PANTHER" id="PTHR30603">
    <property type="entry name" value="RNA POLYMERASE SIGMA FACTOR RPO"/>
    <property type="match status" value="1"/>
</dbReference>
<dbReference type="InterPro" id="IPR009042">
    <property type="entry name" value="RNA_pol_sigma70_r1_2"/>
</dbReference>
<dbReference type="GO" id="GO:0016987">
    <property type="term" value="F:sigma factor activity"/>
    <property type="evidence" value="ECO:0007669"/>
    <property type="project" value="UniProtKB-KW"/>
</dbReference>
<keyword evidence="4 6" id="KW-0238">DNA-binding</keyword>
<dbReference type="GO" id="GO:0006352">
    <property type="term" value="P:DNA-templated transcription initiation"/>
    <property type="evidence" value="ECO:0007669"/>
    <property type="project" value="InterPro"/>
</dbReference>
<sequence>MGRKRQKKLKDTPLVIEGEVKENKEEKEEEEEEEEEKEDVDLEDKEFPDIRDISNDVVDTEVEEESEETEKETEEEEEETKYTPELDVIRSYLHEISHASLLTFEEEKQLSERISHGDDKARQRMIEANLRLVVNIGKRYLNRGLPLADIIEEGNIGLMKAVERFDYKKGFRFSTYASWWIRQSIERAIINQTKTIRLPVHVAEHINKYLSTVEILIQELGREPQTKEIAKRMKVTNEDIEGLKQLIRKTYSLESPVGDREESYLRDIIADSTINSPAKIAEGISMREEIDRWLAELKNKEREVICLRFGLEGQEPKTLEEIGQRFGLTRERIRQIEAASLAKLRSIIAKKEIKREEVF</sequence>
<dbReference type="InterPro" id="IPR036388">
    <property type="entry name" value="WH-like_DNA-bd_sf"/>
</dbReference>
<protein>
    <recommendedName>
        <fullName evidence="6">RNA polymerase sigma factor</fullName>
    </recommendedName>
</protein>
<feature type="domain" description="RNA polymerase sigma-70" evidence="9">
    <location>
        <begin position="318"/>
        <end position="344"/>
    </location>
</feature>
<evidence type="ECO:0000259" key="8">
    <source>
        <dbReference type="PROSITE" id="PS00715"/>
    </source>
</evidence>
<dbReference type="SUPFAM" id="SSF88946">
    <property type="entry name" value="Sigma2 domain of RNA polymerase sigma factors"/>
    <property type="match status" value="1"/>
</dbReference>
<dbReference type="InterPro" id="IPR013325">
    <property type="entry name" value="RNA_pol_sigma_r2"/>
</dbReference>
<dbReference type="Pfam" id="PF04545">
    <property type="entry name" value="Sigma70_r4"/>
    <property type="match status" value="1"/>
</dbReference>
<feature type="region of interest" description="Disordered" evidence="7">
    <location>
        <begin position="1"/>
        <end position="83"/>
    </location>
</feature>
<dbReference type="PRINTS" id="PR00046">
    <property type="entry name" value="SIGMA70FCT"/>
</dbReference>
<comment type="caution">
    <text evidence="10">The sequence shown here is derived from an EMBL/GenBank/DDBJ whole genome shotgun (WGS) entry which is preliminary data.</text>
</comment>
<evidence type="ECO:0000256" key="1">
    <source>
        <dbReference type="ARBA" id="ARBA00007788"/>
    </source>
</evidence>
<dbReference type="CDD" id="cd06171">
    <property type="entry name" value="Sigma70_r4"/>
    <property type="match status" value="1"/>
</dbReference>
<evidence type="ECO:0000256" key="2">
    <source>
        <dbReference type="ARBA" id="ARBA00023015"/>
    </source>
</evidence>
<name>A0A0G0V4W5_9BACT</name>
<organism evidence="10 11">
    <name type="scientific">Candidatus Uhrbacteria bacterium GW2011_GWF2_41_16</name>
    <dbReference type="NCBI Taxonomy" id="1618997"/>
    <lineage>
        <taxon>Bacteria</taxon>
        <taxon>Candidatus Uhriibacteriota</taxon>
    </lineage>
</organism>
<dbReference type="Pfam" id="PF04542">
    <property type="entry name" value="Sigma70_r2"/>
    <property type="match status" value="1"/>
</dbReference>
<reference evidence="10 11" key="1">
    <citation type="journal article" date="2015" name="Nature">
        <title>rRNA introns, odd ribosomes, and small enigmatic genomes across a large radiation of phyla.</title>
        <authorList>
            <person name="Brown C.T."/>
            <person name="Hug L.A."/>
            <person name="Thomas B.C."/>
            <person name="Sharon I."/>
            <person name="Castelle C.J."/>
            <person name="Singh A."/>
            <person name="Wilkins M.J."/>
            <person name="Williams K.H."/>
            <person name="Banfield J.F."/>
        </authorList>
    </citation>
    <scope>NUCLEOTIDE SEQUENCE [LARGE SCALE GENOMIC DNA]</scope>
</reference>
<feature type="domain" description="RNA polymerase sigma-70" evidence="8">
    <location>
        <begin position="149"/>
        <end position="162"/>
    </location>
</feature>
<evidence type="ECO:0000256" key="5">
    <source>
        <dbReference type="ARBA" id="ARBA00023163"/>
    </source>
</evidence>
<feature type="compositionally biased region" description="Basic and acidic residues" evidence="7">
    <location>
        <begin position="45"/>
        <end position="54"/>
    </location>
</feature>
<dbReference type="EMBL" id="LCAU01000038">
    <property type="protein sequence ID" value="KKR96004.1"/>
    <property type="molecule type" value="Genomic_DNA"/>
</dbReference>
<evidence type="ECO:0000313" key="10">
    <source>
        <dbReference type="EMBL" id="KKR96004.1"/>
    </source>
</evidence>